<sequence length="61" mass="6791">MSFASAVVSWNVKADEEIIDLGTNPGQLMITRTNHSDVLLWKGYTNVYSDFGLLQQSIADE</sequence>
<keyword evidence="2" id="KW-1185">Reference proteome</keyword>
<proteinExistence type="predicted"/>
<dbReference type="KEGG" id="ssl:SS1G_02932"/>
<dbReference type="InParanoid" id="A7EC93"/>
<protein>
    <submittedName>
        <fullName evidence="1">Uncharacterized protein</fullName>
    </submittedName>
</protein>
<evidence type="ECO:0000313" key="2">
    <source>
        <dbReference type="Proteomes" id="UP000001312"/>
    </source>
</evidence>
<dbReference type="HOGENOM" id="CLU_2924077_0_0_1"/>
<gene>
    <name evidence="1" type="ORF">SS1G_02932</name>
</gene>
<reference evidence="2" key="1">
    <citation type="journal article" date="2011" name="PLoS Genet.">
        <title>Genomic analysis of the necrotrophic fungal pathogens Sclerotinia sclerotiorum and Botrytis cinerea.</title>
        <authorList>
            <person name="Amselem J."/>
            <person name="Cuomo C.A."/>
            <person name="van Kan J.A."/>
            <person name="Viaud M."/>
            <person name="Benito E.P."/>
            <person name="Couloux A."/>
            <person name="Coutinho P.M."/>
            <person name="de Vries R.P."/>
            <person name="Dyer P.S."/>
            <person name="Fillinger S."/>
            <person name="Fournier E."/>
            <person name="Gout L."/>
            <person name="Hahn M."/>
            <person name="Kohn L."/>
            <person name="Lapalu N."/>
            <person name="Plummer K.M."/>
            <person name="Pradier J.M."/>
            <person name="Quevillon E."/>
            <person name="Sharon A."/>
            <person name="Simon A."/>
            <person name="ten Have A."/>
            <person name="Tudzynski B."/>
            <person name="Tudzynski P."/>
            <person name="Wincker P."/>
            <person name="Andrew M."/>
            <person name="Anthouard V."/>
            <person name="Beever R.E."/>
            <person name="Beffa R."/>
            <person name="Benoit I."/>
            <person name="Bouzid O."/>
            <person name="Brault B."/>
            <person name="Chen Z."/>
            <person name="Choquer M."/>
            <person name="Collemare J."/>
            <person name="Cotton P."/>
            <person name="Danchin E.G."/>
            <person name="Da Silva C."/>
            <person name="Gautier A."/>
            <person name="Giraud C."/>
            <person name="Giraud T."/>
            <person name="Gonzalez C."/>
            <person name="Grossetete S."/>
            <person name="Guldener U."/>
            <person name="Henrissat B."/>
            <person name="Howlett B.J."/>
            <person name="Kodira C."/>
            <person name="Kretschmer M."/>
            <person name="Lappartient A."/>
            <person name="Leroch M."/>
            <person name="Levis C."/>
            <person name="Mauceli E."/>
            <person name="Neuveglise C."/>
            <person name="Oeser B."/>
            <person name="Pearson M."/>
            <person name="Poulain J."/>
            <person name="Poussereau N."/>
            <person name="Quesneville H."/>
            <person name="Rascle C."/>
            <person name="Schumacher J."/>
            <person name="Segurens B."/>
            <person name="Sexton A."/>
            <person name="Silva E."/>
            <person name="Sirven C."/>
            <person name="Soanes D.M."/>
            <person name="Talbot N.J."/>
            <person name="Templeton M."/>
            <person name="Yandava C."/>
            <person name="Yarden O."/>
            <person name="Zeng Q."/>
            <person name="Rollins J.A."/>
            <person name="Lebrun M.H."/>
            <person name="Dickman M."/>
        </authorList>
    </citation>
    <scope>NUCLEOTIDE SEQUENCE [LARGE SCALE GENOMIC DNA]</scope>
    <source>
        <strain evidence="2">ATCC 18683 / 1980 / Ss-1</strain>
    </source>
</reference>
<dbReference type="EMBL" id="CH476623">
    <property type="protein sequence ID" value="EDO00072.1"/>
    <property type="molecule type" value="Genomic_DNA"/>
</dbReference>
<dbReference type="RefSeq" id="XP_001596709.1">
    <property type="nucleotide sequence ID" value="XM_001596659.1"/>
</dbReference>
<dbReference type="AlphaFoldDB" id="A7EC93"/>
<evidence type="ECO:0000313" key="1">
    <source>
        <dbReference type="EMBL" id="EDO00072.1"/>
    </source>
</evidence>
<dbReference type="Proteomes" id="UP000001312">
    <property type="component" value="Unassembled WGS sequence"/>
</dbReference>
<dbReference type="GeneID" id="5492360"/>
<accession>A7EC93</accession>
<organism evidence="1 2">
    <name type="scientific">Sclerotinia sclerotiorum (strain ATCC 18683 / 1980 / Ss-1)</name>
    <name type="common">White mold</name>
    <name type="synonym">Whetzelinia sclerotiorum</name>
    <dbReference type="NCBI Taxonomy" id="665079"/>
    <lineage>
        <taxon>Eukaryota</taxon>
        <taxon>Fungi</taxon>
        <taxon>Dikarya</taxon>
        <taxon>Ascomycota</taxon>
        <taxon>Pezizomycotina</taxon>
        <taxon>Leotiomycetes</taxon>
        <taxon>Helotiales</taxon>
        <taxon>Sclerotiniaceae</taxon>
        <taxon>Sclerotinia</taxon>
    </lineage>
</organism>
<name>A7EC93_SCLS1</name>